<protein>
    <submittedName>
        <fullName evidence="6">Putative exonuclease</fullName>
        <ecNumber evidence="6">3.1.-.-</ecNumber>
    </submittedName>
</protein>
<evidence type="ECO:0000256" key="4">
    <source>
        <dbReference type="SAM" id="MobiDB-lite"/>
    </source>
</evidence>
<dbReference type="SUPFAM" id="SSF53098">
    <property type="entry name" value="Ribonuclease H-like"/>
    <property type="match status" value="1"/>
</dbReference>
<dbReference type="PANTHER" id="PTHR30231">
    <property type="entry name" value="DNA POLYMERASE III SUBUNIT EPSILON"/>
    <property type="match status" value="1"/>
</dbReference>
<feature type="region of interest" description="Disordered" evidence="4">
    <location>
        <begin position="217"/>
        <end position="247"/>
    </location>
</feature>
<dbReference type="InterPro" id="IPR036397">
    <property type="entry name" value="RNaseH_sf"/>
</dbReference>
<dbReference type="CDD" id="cd06127">
    <property type="entry name" value="DEDDh"/>
    <property type="match status" value="1"/>
</dbReference>
<dbReference type="RefSeq" id="WP_015888918.1">
    <property type="nucleotide sequence ID" value="NC_012522.1"/>
</dbReference>
<feature type="compositionally biased region" description="Basic residues" evidence="4">
    <location>
        <begin position="236"/>
        <end position="247"/>
    </location>
</feature>
<evidence type="ECO:0000256" key="2">
    <source>
        <dbReference type="ARBA" id="ARBA00022801"/>
    </source>
</evidence>
<evidence type="ECO:0000256" key="1">
    <source>
        <dbReference type="ARBA" id="ARBA00022722"/>
    </source>
</evidence>
<evidence type="ECO:0000259" key="5">
    <source>
        <dbReference type="SMART" id="SM00479"/>
    </source>
</evidence>
<dbReference type="KEGG" id="rop:ROP_51650"/>
<proteinExistence type="predicted"/>
<dbReference type="HOGENOM" id="CLU_047806_5_0_11"/>
<keyword evidence="2 6" id="KW-0378">Hydrolase</keyword>
<sequence length="247" mass="27749">MTSWSDRPICAFDLETTGPDPTDARIVSACIAVVDAHHFESRTWLLDPEVPIPQGASDVHGISTEYARAHGQDYATGYREIRDALYDAWTRDHAVVAFNASYDLTVMHTEGLRLGLPELVHGIVVDPYVIDREMDRYRKGRRTLGAVCEHYGIALEDAHEAEADALAAAHLARTLAQEYPNLRALDIMTHQADWHAERQRDFVDYLVRQGRDASDVNGEWPIRGLPRSASPDRVTGRRRARARAPAR</sequence>
<dbReference type="EMBL" id="AP011115">
    <property type="protein sequence ID" value="BAH53412.1"/>
    <property type="molecule type" value="Genomic_DNA"/>
</dbReference>
<dbReference type="STRING" id="632772.ROP_51650"/>
<dbReference type="GO" id="GO:0008408">
    <property type="term" value="F:3'-5' exonuclease activity"/>
    <property type="evidence" value="ECO:0007669"/>
    <property type="project" value="TreeGrafter"/>
</dbReference>
<dbReference type="InterPro" id="IPR013520">
    <property type="entry name" value="Ribonucl_H"/>
</dbReference>
<name>C1AUS2_RHOOB</name>
<keyword evidence="3 6" id="KW-0269">Exonuclease</keyword>
<dbReference type="InterPro" id="IPR012337">
    <property type="entry name" value="RNaseH-like_sf"/>
</dbReference>
<reference evidence="6 7" key="1">
    <citation type="submission" date="2009-03" db="EMBL/GenBank/DDBJ databases">
        <title>Comparison of the complete genome sequences of Rhodococcus erythropolis PR4 and Rhodococcus opacus B4.</title>
        <authorList>
            <person name="Takarada H."/>
            <person name="Sekine M."/>
            <person name="Hosoyama A."/>
            <person name="Yamada R."/>
            <person name="Fujisawa T."/>
            <person name="Omata S."/>
            <person name="Shimizu A."/>
            <person name="Tsukatani N."/>
            <person name="Tanikawa S."/>
            <person name="Fujita N."/>
            <person name="Harayama S."/>
        </authorList>
    </citation>
    <scope>NUCLEOTIDE SEQUENCE [LARGE SCALE GENOMIC DNA]</scope>
    <source>
        <strain evidence="6 7">B4</strain>
    </source>
</reference>
<organism evidence="6 7">
    <name type="scientific">Rhodococcus opacus (strain B4)</name>
    <dbReference type="NCBI Taxonomy" id="632772"/>
    <lineage>
        <taxon>Bacteria</taxon>
        <taxon>Bacillati</taxon>
        <taxon>Actinomycetota</taxon>
        <taxon>Actinomycetes</taxon>
        <taxon>Mycobacteriales</taxon>
        <taxon>Nocardiaceae</taxon>
        <taxon>Rhodococcus</taxon>
    </lineage>
</organism>
<dbReference type="PATRIC" id="fig|632772.20.peg.5392"/>
<dbReference type="PANTHER" id="PTHR30231:SF4">
    <property type="entry name" value="PROTEIN NEN2"/>
    <property type="match status" value="1"/>
</dbReference>
<dbReference type="AlphaFoldDB" id="C1AUS2"/>
<dbReference type="Proteomes" id="UP000002212">
    <property type="component" value="Chromosome"/>
</dbReference>
<dbReference type="Gene3D" id="3.30.420.10">
    <property type="entry name" value="Ribonuclease H-like superfamily/Ribonuclease H"/>
    <property type="match status" value="1"/>
</dbReference>
<dbReference type="EC" id="3.1.-.-" evidence="6"/>
<feature type="domain" description="Exonuclease" evidence="5">
    <location>
        <begin position="8"/>
        <end position="181"/>
    </location>
</feature>
<dbReference type="GO" id="GO:0003676">
    <property type="term" value="F:nucleic acid binding"/>
    <property type="evidence" value="ECO:0007669"/>
    <property type="project" value="InterPro"/>
</dbReference>
<accession>C1AUS2</accession>
<dbReference type="NCBIfam" id="NF005927">
    <property type="entry name" value="PRK07942.1"/>
    <property type="match status" value="1"/>
</dbReference>
<dbReference type="Pfam" id="PF00929">
    <property type="entry name" value="RNase_T"/>
    <property type="match status" value="1"/>
</dbReference>
<keyword evidence="1" id="KW-0540">Nuclease</keyword>
<evidence type="ECO:0000256" key="3">
    <source>
        <dbReference type="ARBA" id="ARBA00022839"/>
    </source>
</evidence>
<gene>
    <name evidence="6" type="ordered locus">ROP_51650</name>
</gene>
<evidence type="ECO:0000313" key="6">
    <source>
        <dbReference type="EMBL" id="BAH53412.1"/>
    </source>
</evidence>
<dbReference type="GO" id="GO:0005829">
    <property type="term" value="C:cytosol"/>
    <property type="evidence" value="ECO:0007669"/>
    <property type="project" value="TreeGrafter"/>
</dbReference>
<dbReference type="SMART" id="SM00479">
    <property type="entry name" value="EXOIII"/>
    <property type="match status" value="1"/>
</dbReference>
<evidence type="ECO:0000313" key="7">
    <source>
        <dbReference type="Proteomes" id="UP000002212"/>
    </source>
</evidence>